<evidence type="ECO:0000313" key="4">
    <source>
        <dbReference type="Proteomes" id="UP000005631"/>
    </source>
</evidence>
<dbReference type="OrthoDB" id="1240046at2"/>
<dbReference type="Pfam" id="PF00386">
    <property type="entry name" value="C1q"/>
    <property type="match status" value="1"/>
</dbReference>
<gene>
    <name evidence="3" type="ordered locus">Oweho_2004</name>
</gene>
<name>G8R2Y7_OWEHD</name>
<dbReference type="EMBL" id="CP003156">
    <property type="protein sequence ID" value="AEV32981.1"/>
    <property type="molecule type" value="Genomic_DNA"/>
</dbReference>
<evidence type="ECO:0000259" key="2">
    <source>
        <dbReference type="PROSITE" id="PS50871"/>
    </source>
</evidence>
<keyword evidence="1" id="KW-0732">Signal</keyword>
<organism evidence="3 4">
    <name type="scientific">Owenweeksia hongkongensis (strain DSM 17368 / CIP 108786 / JCM 12287 / NRRL B-23963 / UST20020801)</name>
    <dbReference type="NCBI Taxonomy" id="926562"/>
    <lineage>
        <taxon>Bacteria</taxon>
        <taxon>Pseudomonadati</taxon>
        <taxon>Bacteroidota</taxon>
        <taxon>Flavobacteriia</taxon>
        <taxon>Flavobacteriales</taxon>
        <taxon>Owenweeksiaceae</taxon>
        <taxon>Owenweeksia</taxon>
    </lineage>
</organism>
<dbReference type="STRING" id="926562.Oweho_2004"/>
<protein>
    <submittedName>
        <fullName evidence="3">C1q domain protein</fullName>
    </submittedName>
</protein>
<dbReference type="Gene3D" id="2.60.120.40">
    <property type="match status" value="1"/>
</dbReference>
<dbReference type="InterPro" id="IPR001073">
    <property type="entry name" value="C1q_dom"/>
</dbReference>
<dbReference type="SUPFAM" id="SSF49842">
    <property type="entry name" value="TNF-like"/>
    <property type="match status" value="1"/>
</dbReference>
<feature type="domain" description="C1q" evidence="2">
    <location>
        <begin position="69"/>
        <end position="217"/>
    </location>
</feature>
<dbReference type="KEGG" id="oho:Oweho_2004"/>
<proteinExistence type="predicted"/>
<dbReference type="Proteomes" id="UP000005631">
    <property type="component" value="Chromosome"/>
</dbReference>
<dbReference type="InterPro" id="IPR008983">
    <property type="entry name" value="Tumour_necrosis_fac-like_dom"/>
</dbReference>
<reference evidence="3 4" key="1">
    <citation type="journal article" date="2012" name="Stand. Genomic Sci.">
        <title>Genome sequence of the orange-pigmented seawater bacterium Owenweeksia hongkongensis type strain (UST20020801(T)).</title>
        <authorList>
            <person name="Riedel T."/>
            <person name="Held B."/>
            <person name="Nolan M."/>
            <person name="Lucas S."/>
            <person name="Lapidus A."/>
            <person name="Tice H."/>
            <person name="Del Rio T.G."/>
            <person name="Cheng J.F."/>
            <person name="Han C."/>
            <person name="Tapia R."/>
            <person name="Goodwin L.A."/>
            <person name="Pitluck S."/>
            <person name="Liolios K."/>
            <person name="Mavromatis K."/>
            <person name="Pagani I."/>
            <person name="Ivanova N."/>
            <person name="Mikhailova N."/>
            <person name="Pati A."/>
            <person name="Chen A."/>
            <person name="Palaniappan K."/>
            <person name="Rohde M."/>
            <person name="Tindall B.J."/>
            <person name="Detter J.C."/>
            <person name="Goker M."/>
            <person name="Woyke T."/>
            <person name="Bristow J."/>
            <person name="Eisen J.A."/>
            <person name="Markowitz V."/>
            <person name="Hugenholtz P."/>
            <person name="Klenk H.P."/>
            <person name="Kyrpides N.C."/>
        </authorList>
    </citation>
    <scope>NUCLEOTIDE SEQUENCE</scope>
    <source>
        <strain evidence="4">DSM 17368 / JCM 12287 / NRRL B-23963</strain>
    </source>
</reference>
<dbReference type="PATRIC" id="fig|926562.3.peg.2010"/>
<dbReference type="PROSITE" id="PS50871">
    <property type="entry name" value="C1Q"/>
    <property type="match status" value="1"/>
</dbReference>
<sequence length="217" mass="23075">MKTKIIMAILVLASYIVSAQSGNVGIGTSSPQAKLHVQGDLRVDSMKTVTTSSMKVVLDTATNTFALQSTRPESDTLVRIAAQTVNNSIPTNTSTLIVWSSTVVNTLPSAYDASTGIFTAPRTGLYQLSVGTMLSSNNANSDEVNVSVFVNNVEIATSANYDSNGGTSQSKPTGSLMVLRPLSQGDTVEFRMFHTIGSTQSLINESRFNNMSIVELP</sequence>
<keyword evidence="4" id="KW-1185">Reference proteome</keyword>
<dbReference type="AlphaFoldDB" id="G8R2Y7"/>
<dbReference type="eggNOG" id="ENOG5033Y7K">
    <property type="taxonomic scope" value="Bacteria"/>
</dbReference>
<feature type="signal peptide" evidence="1">
    <location>
        <begin position="1"/>
        <end position="19"/>
    </location>
</feature>
<evidence type="ECO:0000313" key="3">
    <source>
        <dbReference type="EMBL" id="AEV32981.1"/>
    </source>
</evidence>
<feature type="chain" id="PRO_5003514587" evidence="1">
    <location>
        <begin position="20"/>
        <end position="217"/>
    </location>
</feature>
<accession>G8R2Y7</accession>
<evidence type="ECO:0000256" key="1">
    <source>
        <dbReference type="SAM" id="SignalP"/>
    </source>
</evidence>
<dbReference type="HOGENOM" id="CLU_1271242_0_0_10"/>